<keyword evidence="2" id="KW-1185">Reference proteome</keyword>
<evidence type="ECO:0000313" key="1">
    <source>
        <dbReference type="EMBL" id="CAI9598824.1"/>
    </source>
</evidence>
<accession>A0ABN9FPF0</accession>
<evidence type="ECO:0000313" key="2">
    <source>
        <dbReference type="Proteomes" id="UP001162483"/>
    </source>
</evidence>
<feature type="non-terminal residue" evidence="1">
    <location>
        <position position="72"/>
    </location>
</feature>
<comment type="caution">
    <text evidence="1">The sequence shown here is derived from an EMBL/GenBank/DDBJ whole genome shotgun (WGS) entry which is preliminary data.</text>
</comment>
<gene>
    <name evidence="1" type="ORF">SPARVUS_LOCUS12494316</name>
</gene>
<proteinExistence type="predicted"/>
<protein>
    <submittedName>
        <fullName evidence="1">Uncharacterized protein</fullName>
    </submittedName>
</protein>
<sequence length="72" mass="8075">MSLHTGSFSQCALETAASQIELRLISWLEDVQHHLVFSSMPHPFNEFSSSNHGGSEFKVLLPMVVYMQIQPA</sequence>
<organism evidence="1 2">
    <name type="scientific">Staurois parvus</name>
    <dbReference type="NCBI Taxonomy" id="386267"/>
    <lineage>
        <taxon>Eukaryota</taxon>
        <taxon>Metazoa</taxon>
        <taxon>Chordata</taxon>
        <taxon>Craniata</taxon>
        <taxon>Vertebrata</taxon>
        <taxon>Euteleostomi</taxon>
        <taxon>Amphibia</taxon>
        <taxon>Batrachia</taxon>
        <taxon>Anura</taxon>
        <taxon>Neobatrachia</taxon>
        <taxon>Ranoidea</taxon>
        <taxon>Ranidae</taxon>
        <taxon>Staurois</taxon>
    </lineage>
</organism>
<dbReference type="EMBL" id="CATNWA010017206">
    <property type="protein sequence ID" value="CAI9598824.1"/>
    <property type="molecule type" value="Genomic_DNA"/>
</dbReference>
<name>A0ABN9FPF0_9NEOB</name>
<reference evidence="1" key="1">
    <citation type="submission" date="2023-05" db="EMBL/GenBank/DDBJ databases">
        <authorList>
            <person name="Stuckert A."/>
        </authorList>
    </citation>
    <scope>NUCLEOTIDE SEQUENCE</scope>
</reference>
<dbReference type="Proteomes" id="UP001162483">
    <property type="component" value="Unassembled WGS sequence"/>
</dbReference>